<dbReference type="Proteomes" id="UP000546126">
    <property type="component" value="Unassembled WGS sequence"/>
</dbReference>
<name>A0A7Y6IUZ7_9ACTN</name>
<keyword evidence="2" id="KW-1185">Reference proteome</keyword>
<gene>
    <name evidence="1" type="ORF">HT134_31530</name>
</gene>
<evidence type="ECO:0000313" key="2">
    <source>
        <dbReference type="Proteomes" id="UP000546126"/>
    </source>
</evidence>
<comment type="caution">
    <text evidence="1">The sequence shown here is derived from an EMBL/GenBank/DDBJ whole genome shotgun (WGS) entry which is preliminary data.</text>
</comment>
<dbReference type="EMBL" id="JABWGO010000009">
    <property type="protein sequence ID" value="NUW44625.1"/>
    <property type="molecule type" value="Genomic_DNA"/>
</dbReference>
<proteinExistence type="predicted"/>
<reference evidence="1 2" key="1">
    <citation type="submission" date="2020-06" db="EMBL/GenBank/DDBJ databases">
        <authorList>
            <person name="Chanama M."/>
        </authorList>
    </citation>
    <scope>NUCLEOTIDE SEQUENCE [LARGE SCALE GENOMIC DNA]</scope>
    <source>
        <strain evidence="1 2">TBRC6557</strain>
    </source>
</reference>
<protein>
    <submittedName>
        <fullName evidence="1">Uncharacterized protein</fullName>
    </submittedName>
</protein>
<evidence type="ECO:0000313" key="1">
    <source>
        <dbReference type="EMBL" id="NUW44625.1"/>
    </source>
</evidence>
<accession>A0A7Y6IUZ7</accession>
<dbReference type="AlphaFoldDB" id="A0A7Y6IUZ7"/>
<dbReference type="RefSeq" id="WP_175604099.1">
    <property type="nucleotide sequence ID" value="NZ_JABWGO010000009.1"/>
</dbReference>
<sequence>MDRATRMPVRWSHAQIDLVEAYRGETFLLPATQPGPKPVKEHHVTEIAAIAHDVVRESTGGSATAVLTIGATR</sequence>
<organism evidence="1 2">
    <name type="scientific">Nonomuraea rhodomycinica</name>
    <dbReference type="NCBI Taxonomy" id="1712872"/>
    <lineage>
        <taxon>Bacteria</taxon>
        <taxon>Bacillati</taxon>
        <taxon>Actinomycetota</taxon>
        <taxon>Actinomycetes</taxon>
        <taxon>Streptosporangiales</taxon>
        <taxon>Streptosporangiaceae</taxon>
        <taxon>Nonomuraea</taxon>
    </lineage>
</organism>